<evidence type="ECO:0000313" key="2">
    <source>
        <dbReference type="EMBL" id="AWH15255.1"/>
    </source>
</evidence>
<feature type="transmembrane region" description="Helical" evidence="1">
    <location>
        <begin position="41"/>
        <end position="60"/>
    </location>
</feature>
<organism evidence="2 3">
    <name type="scientific">Enterococcus phage vB_EfaS_AL2</name>
    <dbReference type="NCBI Taxonomy" id="2175688"/>
    <lineage>
        <taxon>Viruses</taxon>
        <taxon>Duplodnaviria</taxon>
        <taxon>Heunggongvirae</taxon>
        <taxon>Uroviricota</taxon>
        <taxon>Caudoviricetes</taxon>
        <taxon>Efquatrovirus</taxon>
        <taxon>Efquatrovirus AL2</taxon>
    </lineage>
</organism>
<protein>
    <submittedName>
        <fullName evidence="2">Uncharacterized protein</fullName>
    </submittedName>
</protein>
<keyword evidence="1" id="KW-1133">Transmembrane helix</keyword>
<gene>
    <name evidence="2" type="ORF">vBEfaSAL2_17</name>
</gene>
<keyword evidence="1" id="KW-0812">Transmembrane</keyword>
<reference evidence="2 3" key="1">
    <citation type="submission" date="2018-04" db="EMBL/GenBank/DDBJ databases">
        <title>Complete genome sequence analysis of the novel Enterococcus faecalis phage vB_EfaS_AL2.</title>
        <authorList>
            <person name="Yuan Y."/>
        </authorList>
    </citation>
    <scope>NUCLEOTIDE SEQUENCE [LARGE SCALE GENOMIC DNA]</scope>
</reference>
<name>A0A2S1PFC2_9CAUD</name>
<proteinExistence type="predicted"/>
<feature type="transmembrane region" description="Helical" evidence="1">
    <location>
        <begin position="16"/>
        <end position="35"/>
    </location>
</feature>
<keyword evidence="3" id="KW-1185">Reference proteome</keyword>
<keyword evidence="1" id="KW-0472">Membrane</keyword>
<sequence>MKKLKNWRKNKMNKNLEVLTALLVGGLVAIFTVVFTGSDDVVVPTLASTFSLVFLILMFSDNKEDK</sequence>
<dbReference type="Proteomes" id="UP000247044">
    <property type="component" value="Segment"/>
</dbReference>
<dbReference type="EMBL" id="MH203384">
    <property type="protein sequence ID" value="AWH15255.1"/>
    <property type="molecule type" value="Genomic_DNA"/>
</dbReference>
<evidence type="ECO:0000256" key="1">
    <source>
        <dbReference type="SAM" id="Phobius"/>
    </source>
</evidence>
<accession>A0A2S1PFC2</accession>
<evidence type="ECO:0000313" key="3">
    <source>
        <dbReference type="Proteomes" id="UP000247044"/>
    </source>
</evidence>